<comment type="cofactor">
    <cofactor evidence="1">
        <name>Mg(2+)</name>
        <dbReference type="ChEBI" id="CHEBI:18420"/>
    </cofactor>
</comment>
<dbReference type="FunFam" id="3.30.70.270:FF:000001">
    <property type="entry name" value="Diguanylate cyclase domain protein"/>
    <property type="match status" value="1"/>
</dbReference>
<dbReference type="PANTHER" id="PTHR45138:SF9">
    <property type="entry name" value="DIGUANYLATE CYCLASE DGCM-RELATED"/>
    <property type="match status" value="1"/>
</dbReference>
<dbReference type="InterPro" id="IPR029787">
    <property type="entry name" value="Nucleotide_cyclase"/>
</dbReference>
<dbReference type="Proteomes" id="UP000198611">
    <property type="component" value="Unassembled WGS sequence"/>
</dbReference>
<dbReference type="SMART" id="SM00086">
    <property type="entry name" value="PAC"/>
    <property type="match status" value="2"/>
</dbReference>
<keyword evidence="8" id="KW-1185">Reference proteome</keyword>
<evidence type="ECO:0000256" key="1">
    <source>
        <dbReference type="ARBA" id="ARBA00001946"/>
    </source>
</evidence>
<evidence type="ECO:0000313" key="7">
    <source>
        <dbReference type="EMBL" id="SFD88762.1"/>
    </source>
</evidence>
<dbReference type="GO" id="GO:0052621">
    <property type="term" value="F:diguanylate cyclase activity"/>
    <property type="evidence" value="ECO:0007669"/>
    <property type="project" value="UniProtKB-EC"/>
</dbReference>
<dbReference type="SUPFAM" id="SSF55785">
    <property type="entry name" value="PYP-like sensor domain (PAS domain)"/>
    <property type="match status" value="2"/>
</dbReference>
<feature type="domain" description="PAC" evidence="5">
    <location>
        <begin position="86"/>
        <end position="138"/>
    </location>
</feature>
<proteinExistence type="predicted"/>
<organism evidence="7 8">
    <name type="scientific">Thiohalospira halophila DSM 15071</name>
    <dbReference type="NCBI Taxonomy" id="1123397"/>
    <lineage>
        <taxon>Bacteria</taxon>
        <taxon>Pseudomonadati</taxon>
        <taxon>Pseudomonadota</taxon>
        <taxon>Gammaproteobacteria</taxon>
        <taxon>Thiohalospirales</taxon>
        <taxon>Thiohalospiraceae</taxon>
        <taxon>Thiohalospira</taxon>
    </lineage>
</organism>
<evidence type="ECO:0000256" key="2">
    <source>
        <dbReference type="ARBA" id="ARBA00012528"/>
    </source>
</evidence>
<dbReference type="InterPro" id="IPR043128">
    <property type="entry name" value="Rev_trsase/Diguanyl_cyclase"/>
</dbReference>
<evidence type="ECO:0000256" key="3">
    <source>
        <dbReference type="ARBA" id="ARBA00034247"/>
    </source>
</evidence>
<dbReference type="SMART" id="SM00091">
    <property type="entry name" value="PAS"/>
    <property type="match status" value="2"/>
</dbReference>
<dbReference type="InterPro" id="IPR000700">
    <property type="entry name" value="PAS-assoc_C"/>
</dbReference>
<dbReference type="OrthoDB" id="5645859at2"/>
<dbReference type="InterPro" id="IPR013656">
    <property type="entry name" value="PAS_4"/>
</dbReference>
<dbReference type="PANTHER" id="PTHR45138">
    <property type="entry name" value="REGULATORY COMPONENTS OF SENSORY TRANSDUCTION SYSTEM"/>
    <property type="match status" value="1"/>
</dbReference>
<dbReference type="SMART" id="SM00267">
    <property type="entry name" value="GGDEF"/>
    <property type="match status" value="1"/>
</dbReference>
<sequence length="583" mass="64239">MVEDEQRQGEAPGADRILAALPDPTLVVDVDTYEVVYWNEAAEAIYGRPDGPQSTCYALTRQSSVPCNKAGHSCPLETMRVLGEPVAVEQTHTDGDGRRRYTRLHAAPLRDDEGRVRWVTETHMDITDRRDSERWHAGDRARKQQYLDVARVMLLVLDPRGRVAEVNPYGAELLGMPREHVEALDWIATFVPPEKRETMRETFRGILEGRVDPEGDFEHDILVAGNERRLMAFRNAVLHDDEGEIAGVLSSAEDITERRRLEARERTHRHALEQLHAIAADADLGLAEKLRQLLALGCETLGMDYGGLSLRGSGNCRLRYVYSPDGVLQPGQRVTPGNRGGLCLSRSDGEREFPASLSVAVEVDGRSRGALHFVSTDARSEGGEYEREFLGLLAQWAGYELGRNEAYRALEHAATFDALTGSYGRLHLDHTLEAELSEAQRLGTPLSLLMFDIDHFKAINDSLGHGVGDDILRELVARLAGNLRVADVLARYGGEEFVAILPRTDREGALALAEKLRRQVADYAFPVAGEVTISIGAATTDGSESQHALLRRLDDALYAAKDGGRDRVEAAVPAHGEGPPARG</sequence>
<dbReference type="RefSeq" id="WP_093429149.1">
    <property type="nucleotide sequence ID" value="NZ_FOMJ01000011.1"/>
</dbReference>
<dbReference type="GO" id="GO:0005886">
    <property type="term" value="C:plasma membrane"/>
    <property type="evidence" value="ECO:0007669"/>
    <property type="project" value="TreeGrafter"/>
</dbReference>
<evidence type="ECO:0000259" key="6">
    <source>
        <dbReference type="PROSITE" id="PS50887"/>
    </source>
</evidence>
<dbReference type="NCBIfam" id="TIGR00254">
    <property type="entry name" value="GGDEF"/>
    <property type="match status" value="1"/>
</dbReference>
<dbReference type="AlphaFoldDB" id="A0A1I1W0N8"/>
<dbReference type="EMBL" id="FOMJ01000011">
    <property type="protein sequence ID" value="SFD88762.1"/>
    <property type="molecule type" value="Genomic_DNA"/>
</dbReference>
<dbReference type="Gene3D" id="3.30.70.270">
    <property type="match status" value="1"/>
</dbReference>
<evidence type="ECO:0000259" key="5">
    <source>
        <dbReference type="PROSITE" id="PS50113"/>
    </source>
</evidence>
<comment type="catalytic activity">
    <reaction evidence="3">
        <text>2 GTP = 3',3'-c-di-GMP + 2 diphosphate</text>
        <dbReference type="Rhea" id="RHEA:24898"/>
        <dbReference type="ChEBI" id="CHEBI:33019"/>
        <dbReference type="ChEBI" id="CHEBI:37565"/>
        <dbReference type="ChEBI" id="CHEBI:58805"/>
        <dbReference type="EC" id="2.7.7.65"/>
    </reaction>
</comment>
<feature type="domain" description="PAC" evidence="5">
    <location>
        <begin position="215"/>
        <end position="267"/>
    </location>
</feature>
<evidence type="ECO:0000313" key="8">
    <source>
        <dbReference type="Proteomes" id="UP000198611"/>
    </source>
</evidence>
<dbReference type="EC" id="2.7.7.65" evidence="2"/>
<dbReference type="Pfam" id="PF00990">
    <property type="entry name" value="GGDEF"/>
    <property type="match status" value="1"/>
</dbReference>
<feature type="domain" description="GGDEF" evidence="6">
    <location>
        <begin position="444"/>
        <end position="573"/>
    </location>
</feature>
<dbReference type="SUPFAM" id="SSF55781">
    <property type="entry name" value="GAF domain-like"/>
    <property type="match status" value="1"/>
</dbReference>
<dbReference type="PROSITE" id="PS50112">
    <property type="entry name" value="PAS"/>
    <property type="match status" value="2"/>
</dbReference>
<accession>A0A1I1W0N8</accession>
<protein>
    <recommendedName>
        <fullName evidence="2">diguanylate cyclase</fullName>
        <ecNumber evidence="2">2.7.7.65</ecNumber>
    </recommendedName>
</protein>
<dbReference type="Pfam" id="PF08448">
    <property type="entry name" value="PAS_4"/>
    <property type="match status" value="2"/>
</dbReference>
<feature type="domain" description="PAS" evidence="4">
    <location>
        <begin position="16"/>
        <end position="47"/>
    </location>
</feature>
<dbReference type="InterPro" id="IPR050469">
    <property type="entry name" value="Diguanylate_Cyclase"/>
</dbReference>
<gene>
    <name evidence="7" type="ORF">SAMN05660831_02542</name>
</gene>
<dbReference type="InterPro" id="IPR035965">
    <property type="entry name" value="PAS-like_dom_sf"/>
</dbReference>
<dbReference type="CDD" id="cd00130">
    <property type="entry name" value="PAS"/>
    <property type="match status" value="2"/>
</dbReference>
<feature type="domain" description="PAS" evidence="4">
    <location>
        <begin position="139"/>
        <end position="210"/>
    </location>
</feature>
<name>A0A1I1W0N8_9GAMM</name>
<dbReference type="NCBIfam" id="TIGR00229">
    <property type="entry name" value="sensory_box"/>
    <property type="match status" value="1"/>
</dbReference>
<dbReference type="STRING" id="1123397.SAMN05660831_02542"/>
<dbReference type="InterPro" id="IPR000014">
    <property type="entry name" value="PAS"/>
</dbReference>
<dbReference type="CDD" id="cd01949">
    <property type="entry name" value="GGDEF"/>
    <property type="match status" value="1"/>
</dbReference>
<dbReference type="GO" id="GO:1902201">
    <property type="term" value="P:negative regulation of bacterial-type flagellum-dependent cell motility"/>
    <property type="evidence" value="ECO:0007669"/>
    <property type="project" value="TreeGrafter"/>
</dbReference>
<dbReference type="InterPro" id="IPR001610">
    <property type="entry name" value="PAC"/>
</dbReference>
<dbReference type="Gene3D" id="3.30.450.20">
    <property type="entry name" value="PAS domain"/>
    <property type="match status" value="2"/>
</dbReference>
<dbReference type="SUPFAM" id="SSF55073">
    <property type="entry name" value="Nucleotide cyclase"/>
    <property type="match status" value="1"/>
</dbReference>
<dbReference type="PROSITE" id="PS50887">
    <property type="entry name" value="GGDEF"/>
    <property type="match status" value="1"/>
</dbReference>
<dbReference type="GO" id="GO:0043709">
    <property type="term" value="P:cell adhesion involved in single-species biofilm formation"/>
    <property type="evidence" value="ECO:0007669"/>
    <property type="project" value="TreeGrafter"/>
</dbReference>
<reference evidence="7 8" key="1">
    <citation type="submission" date="2016-10" db="EMBL/GenBank/DDBJ databases">
        <authorList>
            <person name="de Groot N.N."/>
        </authorList>
    </citation>
    <scope>NUCLEOTIDE SEQUENCE [LARGE SCALE GENOMIC DNA]</scope>
    <source>
        <strain evidence="7 8">HL3</strain>
    </source>
</reference>
<dbReference type="InterPro" id="IPR000160">
    <property type="entry name" value="GGDEF_dom"/>
</dbReference>
<dbReference type="PROSITE" id="PS50113">
    <property type="entry name" value="PAC"/>
    <property type="match status" value="2"/>
</dbReference>
<evidence type="ECO:0000259" key="4">
    <source>
        <dbReference type="PROSITE" id="PS50112"/>
    </source>
</evidence>